<keyword evidence="5" id="KW-1185">Reference proteome</keyword>
<evidence type="ECO:0000259" key="3">
    <source>
        <dbReference type="Pfam" id="PF05029"/>
    </source>
</evidence>
<evidence type="ECO:0000256" key="2">
    <source>
        <dbReference type="SAM" id="MobiDB-lite"/>
    </source>
</evidence>
<dbReference type="GO" id="GO:0043111">
    <property type="term" value="P:replication fork arrest"/>
    <property type="evidence" value="ECO:0007669"/>
    <property type="project" value="TreeGrafter"/>
</dbReference>
<sequence>MAVMIFQASIFRSFQKIYEMKEMPQFKELVKFSNYIIREFVKISEKNPKIFIEFVKISEKNPKIFIETLFWKSSRDAYDAEEGYGSYHKKSEAASKGWTELEEDELRRLFVEYQEKLIEEDIVDWILNNLIDNTRTRRGVLKKLKEMYLLTEYKGRSRPANNNRPPRHWSEQEELQLRELFERFKDATDPLGCIMERLEVKRPKNRIVEKLLVMGLVQDKKELRKKRAKKSHGGEESDPDSSDSDRDTIPHTTSSSNNNPNRKQRQDSRKVSQRKNKSSKQLRLGKNDLAKLLIPLIDSGMSDALEWLRESFTDAAEDIDVDPETDESGIPLVPILDCSVTAMEDGRFQNVLLAFGVVKPADEQETYWRLPNNLTSTILREHCDLISQALDGTLQIENEPTTQDNQEATEIQQLSPKPSQNYSVNEESSDDEYVFGSLRNKTINDEVTQNATSQDEDPSTVIKL</sequence>
<proteinExistence type="inferred from homology"/>
<evidence type="ECO:0000313" key="5">
    <source>
        <dbReference type="Proteomes" id="UP001458880"/>
    </source>
</evidence>
<feature type="compositionally biased region" description="Polar residues" evidence="2">
    <location>
        <begin position="439"/>
        <end position="453"/>
    </location>
</feature>
<feature type="region of interest" description="Disordered" evidence="2">
    <location>
        <begin position="222"/>
        <end position="282"/>
    </location>
</feature>
<dbReference type="GO" id="GO:0003677">
    <property type="term" value="F:DNA binding"/>
    <property type="evidence" value="ECO:0007669"/>
    <property type="project" value="TreeGrafter"/>
</dbReference>
<gene>
    <name evidence="4" type="ORF">QE152_g29394</name>
</gene>
<organism evidence="4 5">
    <name type="scientific">Popillia japonica</name>
    <name type="common">Japanese beetle</name>
    <dbReference type="NCBI Taxonomy" id="7064"/>
    <lineage>
        <taxon>Eukaryota</taxon>
        <taxon>Metazoa</taxon>
        <taxon>Ecdysozoa</taxon>
        <taxon>Arthropoda</taxon>
        <taxon>Hexapoda</taxon>
        <taxon>Insecta</taxon>
        <taxon>Pterygota</taxon>
        <taxon>Neoptera</taxon>
        <taxon>Endopterygota</taxon>
        <taxon>Coleoptera</taxon>
        <taxon>Polyphaga</taxon>
        <taxon>Scarabaeiformia</taxon>
        <taxon>Scarabaeidae</taxon>
        <taxon>Rutelinae</taxon>
        <taxon>Popillia</taxon>
    </lineage>
</organism>
<dbReference type="GO" id="GO:0006281">
    <property type="term" value="P:DNA repair"/>
    <property type="evidence" value="ECO:0007669"/>
    <property type="project" value="TreeGrafter"/>
</dbReference>
<evidence type="ECO:0000256" key="1">
    <source>
        <dbReference type="ARBA" id="ARBA00008174"/>
    </source>
</evidence>
<dbReference type="InterPro" id="IPR044998">
    <property type="entry name" value="Timeless"/>
</dbReference>
<evidence type="ECO:0000313" key="4">
    <source>
        <dbReference type="EMBL" id="KAK9703332.1"/>
    </source>
</evidence>
<dbReference type="GO" id="GO:0009649">
    <property type="term" value="P:entrainment of circadian clock"/>
    <property type="evidence" value="ECO:0007669"/>
    <property type="project" value="TreeGrafter"/>
</dbReference>
<protein>
    <submittedName>
        <fullName evidence="4">Timeless PAB domain</fullName>
    </submittedName>
</protein>
<accession>A0AAW1JI73</accession>
<dbReference type="Proteomes" id="UP001458880">
    <property type="component" value="Unassembled WGS sequence"/>
</dbReference>
<dbReference type="Pfam" id="PF05029">
    <property type="entry name" value="TIMELESS_C"/>
    <property type="match status" value="1"/>
</dbReference>
<name>A0AAW1JI73_POPJA</name>
<feature type="domain" description="Timeless C-terminal" evidence="3">
    <location>
        <begin position="296"/>
        <end position="380"/>
    </location>
</feature>
<dbReference type="PANTHER" id="PTHR22940">
    <property type="entry name" value="TIMEOUT/TIMELESS-2"/>
    <property type="match status" value="1"/>
</dbReference>
<dbReference type="GO" id="GO:0000076">
    <property type="term" value="P:DNA replication checkpoint signaling"/>
    <property type="evidence" value="ECO:0007669"/>
    <property type="project" value="TreeGrafter"/>
</dbReference>
<comment type="similarity">
    <text evidence="1">Belongs to the timeless family.</text>
</comment>
<dbReference type="EMBL" id="JASPKY010000372">
    <property type="protein sequence ID" value="KAK9703332.1"/>
    <property type="molecule type" value="Genomic_DNA"/>
</dbReference>
<comment type="caution">
    <text evidence="4">The sequence shown here is derived from an EMBL/GenBank/DDBJ whole genome shotgun (WGS) entry which is preliminary data.</text>
</comment>
<feature type="region of interest" description="Disordered" evidence="2">
    <location>
        <begin position="401"/>
        <end position="464"/>
    </location>
</feature>
<dbReference type="PANTHER" id="PTHR22940:SF4">
    <property type="entry name" value="PROTEIN TIMELESS HOMOLOG"/>
    <property type="match status" value="1"/>
</dbReference>
<dbReference type="Pfam" id="PF26019">
    <property type="entry name" value="HTH_TIMELESS"/>
    <property type="match status" value="2"/>
</dbReference>
<dbReference type="GO" id="GO:0031298">
    <property type="term" value="C:replication fork protection complex"/>
    <property type="evidence" value="ECO:0007669"/>
    <property type="project" value="TreeGrafter"/>
</dbReference>
<feature type="compositionally biased region" description="Polar residues" evidence="2">
    <location>
        <begin position="401"/>
        <end position="426"/>
    </location>
</feature>
<dbReference type="AlphaFoldDB" id="A0AAW1JI73"/>
<reference evidence="4 5" key="1">
    <citation type="journal article" date="2024" name="BMC Genomics">
        <title>De novo assembly and annotation of Popillia japonica's genome with initial clues to its potential as an invasive pest.</title>
        <authorList>
            <person name="Cucini C."/>
            <person name="Boschi S."/>
            <person name="Funari R."/>
            <person name="Cardaioli E."/>
            <person name="Iannotti N."/>
            <person name="Marturano G."/>
            <person name="Paoli F."/>
            <person name="Bruttini M."/>
            <person name="Carapelli A."/>
            <person name="Frati F."/>
            <person name="Nardi F."/>
        </authorList>
    </citation>
    <scope>NUCLEOTIDE SEQUENCE [LARGE SCALE GENOMIC DNA]</scope>
    <source>
        <strain evidence="4">DMR45628</strain>
    </source>
</reference>
<feature type="compositionally biased region" description="Basic residues" evidence="2">
    <location>
        <begin position="271"/>
        <end position="280"/>
    </location>
</feature>
<dbReference type="InterPro" id="IPR007725">
    <property type="entry name" value="TIMELESS_C"/>
</dbReference>